<keyword evidence="4" id="KW-1185">Reference proteome</keyword>
<evidence type="ECO:0000256" key="1">
    <source>
        <dbReference type="PROSITE-ProRule" id="PRU00221"/>
    </source>
</evidence>
<evidence type="ECO:0000256" key="2">
    <source>
        <dbReference type="SAM" id="MobiDB-lite"/>
    </source>
</evidence>
<accession>A0A0V1Q494</accession>
<dbReference type="GeneID" id="26837842"/>
<evidence type="ECO:0000313" key="3">
    <source>
        <dbReference type="EMBL" id="KSA03348.1"/>
    </source>
</evidence>
<dbReference type="RefSeq" id="XP_015469450.1">
    <property type="nucleotide sequence ID" value="XM_015609663.1"/>
</dbReference>
<gene>
    <name evidence="3" type="ORF">AC631_00833</name>
</gene>
<evidence type="ECO:0000313" key="4">
    <source>
        <dbReference type="Proteomes" id="UP000054251"/>
    </source>
</evidence>
<feature type="compositionally biased region" description="Polar residues" evidence="2">
    <location>
        <begin position="879"/>
        <end position="902"/>
    </location>
</feature>
<dbReference type="InterPro" id="IPR001680">
    <property type="entry name" value="WD40_rpt"/>
</dbReference>
<feature type="compositionally biased region" description="Basic and acidic residues" evidence="2">
    <location>
        <begin position="847"/>
        <end position="856"/>
    </location>
</feature>
<dbReference type="Pfam" id="PF00400">
    <property type="entry name" value="WD40"/>
    <property type="match status" value="1"/>
</dbReference>
<dbReference type="InterPro" id="IPR015943">
    <property type="entry name" value="WD40/YVTN_repeat-like_dom_sf"/>
</dbReference>
<dbReference type="InterPro" id="IPR052779">
    <property type="entry name" value="WDR62"/>
</dbReference>
<proteinExistence type="predicted"/>
<sequence>MIDIEPSSQSLSQLQLTIEGILGTSAKSPSNFVIEGNLMAYTASGGVVVCQLDLQNKRIISQRFFCANTSGLSNTSSTPSSANAYLNMAYAEVSNQEVSGPTETLRDSYGFPISAEPMIIARNGINVNGDNKNSPKGTDAIDLSSPSKLKERVRSINCLSLSPNNMVLAIGETGYQPRILLFSLAPDLNNSPIALIYEHSFGINSITFSPDLKYFCSLGLINDGFLNVWKLGSNSVQLQASNRCSSIINQVIWHENFIITLGLRLIKVWRFVQDVPNENEKVLQKPSVLKGKSVLLGLLINSNFISGNILNNDELLLIANTDQLLMLKLTYDNLKLVCLETPKFLLRCLLVDYELGKVWIGSDDFTIKSLDFSELTATVIPPSSQSPMSKINTMFGTTSLSPTKYEFRSNLSILKLSNFNTENLVYLSESEEIIIYSKTNLKAEKSLVSSLMKDLSGIKDTFLNDLLVFSKNGSIKQVLDSEANEQDNLKTIIKFDLPSNELISNSLTAVDSNGVHLILGDKYGNIYISKPKTNGLYEVIFQTKAHSSTINDIVYFKIGNTEFFSSISRDRMIQVFYRADDEDSKWDILQTLPLHTGNLLRVLYYDRRLYVCSSDRTISVHRFETNGEGFKIYQDKVISMKNSPINMKIISDDLIISTNDRNMLIYSIKENLEYQRSIKLFNDKTNESLLVENFTIYKNLIIVASSDKSIRVFNYTLGKPLSVSWGHLDAIISLILKPNTNELISISMDGCLFRWNLNESSTKKSISASDSNPSTAIKFESIPLYSKVTRKIIHTPTTSGVNQISPFKPLLARLNSDHSGPQEIEAGETDTSTSPTPTSRLSNATLKRIEAKKNAGEKTSPVRSNSVRSVKASPVVKNLTKSNTSLLPLKSSPTRSYSSPNNKRIIDLKGSPRKPLNSTSMNILSSPVKLNGNREAEFMERSIAHLAMIKSQILKEAVSASNKEILKKEITEISNILEGDNAQIDKENQVVNGFVNLRIDDNNKMHYEEKLLENYSEKLMQIFQEKIKDKDLNSKNGIFANLYSSKTYDNDVD</sequence>
<dbReference type="InterPro" id="IPR036322">
    <property type="entry name" value="WD40_repeat_dom_sf"/>
</dbReference>
<dbReference type="SMART" id="SM00320">
    <property type="entry name" value="WD40"/>
    <property type="match status" value="6"/>
</dbReference>
<organism evidence="3 4">
    <name type="scientific">Debaryomyces fabryi</name>
    <dbReference type="NCBI Taxonomy" id="58627"/>
    <lineage>
        <taxon>Eukaryota</taxon>
        <taxon>Fungi</taxon>
        <taxon>Dikarya</taxon>
        <taxon>Ascomycota</taxon>
        <taxon>Saccharomycotina</taxon>
        <taxon>Pichiomycetes</taxon>
        <taxon>Debaryomycetaceae</taxon>
        <taxon>Debaryomyces</taxon>
    </lineage>
</organism>
<dbReference type="PROSITE" id="PS50082">
    <property type="entry name" value="WD_REPEATS_2"/>
    <property type="match status" value="1"/>
</dbReference>
<feature type="compositionally biased region" description="Low complexity" evidence="2">
    <location>
        <begin position="829"/>
        <end position="839"/>
    </location>
</feature>
<dbReference type="Gene3D" id="2.130.10.10">
    <property type="entry name" value="YVTN repeat-like/Quinoprotein amine dehydrogenase"/>
    <property type="match status" value="3"/>
</dbReference>
<name>A0A0V1Q494_9ASCO</name>
<keyword evidence="1" id="KW-0853">WD repeat</keyword>
<dbReference type="EMBL" id="LMYN01000010">
    <property type="protein sequence ID" value="KSA03348.1"/>
    <property type="molecule type" value="Genomic_DNA"/>
</dbReference>
<dbReference type="SUPFAM" id="SSF50978">
    <property type="entry name" value="WD40 repeat-like"/>
    <property type="match status" value="2"/>
</dbReference>
<protein>
    <submittedName>
        <fullName evidence="3">Uncharacterized protein</fullName>
    </submittedName>
</protein>
<feature type="region of interest" description="Disordered" evidence="2">
    <location>
        <begin position="815"/>
        <end position="920"/>
    </location>
</feature>
<feature type="repeat" description="WD" evidence="1">
    <location>
        <begin position="724"/>
        <end position="765"/>
    </location>
</feature>
<dbReference type="PANTHER" id="PTHR45589:SF1">
    <property type="entry name" value="WD REPEAT DOMAIN 62, ISOFORM G"/>
    <property type="match status" value="1"/>
</dbReference>
<dbReference type="PANTHER" id="PTHR45589">
    <property type="entry name" value="WD REPEAT DOMAIN 62, ISOFORM G"/>
    <property type="match status" value="1"/>
</dbReference>
<comment type="caution">
    <text evidence="3">The sequence shown here is derived from an EMBL/GenBank/DDBJ whole genome shotgun (WGS) entry which is preliminary data.</text>
</comment>
<dbReference type="AlphaFoldDB" id="A0A0V1Q494"/>
<dbReference type="Proteomes" id="UP000054251">
    <property type="component" value="Unassembled WGS sequence"/>
</dbReference>
<reference evidence="3 4" key="1">
    <citation type="submission" date="2015-11" db="EMBL/GenBank/DDBJ databases">
        <title>The genome of Debaryomyces fabryi.</title>
        <authorList>
            <person name="Tafer H."/>
            <person name="Lopandic K."/>
        </authorList>
    </citation>
    <scope>NUCLEOTIDE SEQUENCE [LARGE SCALE GENOMIC DNA]</scope>
    <source>
        <strain evidence="3 4">CBS 789</strain>
    </source>
</reference>
<dbReference type="OrthoDB" id="6252103at2759"/>